<dbReference type="AlphaFoldDB" id="A0A410X1F2"/>
<dbReference type="RefSeq" id="WP_042230117.1">
    <property type="nucleotide sequence ID" value="NZ_CP026520.1"/>
</dbReference>
<proteinExistence type="predicted"/>
<dbReference type="KEGG" id="pchi:PC41400_23310"/>
<name>A0A410X1F2_9BACL</name>
<dbReference type="InterPro" id="IPR024775">
    <property type="entry name" value="DinB-like"/>
</dbReference>
<evidence type="ECO:0000313" key="5">
    <source>
        <dbReference type="Proteomes" id="UP001527202"/>
    </source>
</evidence>
<dbReference type="InterPro" id="IPR034660">
    <property type="entry name" value="DinB/YfiT-like"/>
</dbReference>
<dbReference type="Proteomes" id="UP001527202">
    <property type="component" value="Unassembled WGS sequence"/>
</dbReference>
<sequence length="177" mass="19790">MVTFKDIVPYMDNVRRQLTEVLNSFGPDEKQLREKPDGWNVTEVVEHLAKLEGMILYQLKQVVGQTPAGPSEPLDEKATDVMGILQASGIIGRKIEAPDPARPTGASSYEEALQMLDEVRAATKALIPKLAERNTNDLLFPHPAGFEMNAAQWAHFIAIHETVHVNQLKRIRAANRR</sequence>
<gene>
    <name evidence="2" type="ORF">M5X16_03675</name>
    <name evidence="3" type="ORF">PC41400_23310</name>
</gene>
<accession>A0A410X1F2</accession>
<dbReference type="SUPFAM" id="SSF109854">
    <property type="entry name" value="DinB/YfiT-like putative metalloenzymes"/>
    <property type="match status" value="1"/>
</dbReference>
<dbReference type="Pfam" id="PF12867">
    <property type="entry name" value="DinB_2"/>
    <property type="match status" value="1"/>
</dbReference>
<keyword evidence="5" id="KW-1185">Reference proteome</keyword>
<protein>
    <submittedName>
        <fullName evidence="3">DinB family protein</fullName>
    </submittedName>
</protein>
<organism evidence="3 4">
    <name type="scientific">Paenibacillus chitinolyticus</name>
    <dbReference type="NCBI Taxonomy" id="79263"/>
    <lineage>
        <taxon>Bacteria</taxon>
        <taxon>Bacillati</taxon>
        <taxon>Bacillota</taxon>
        <taxon>Bacilli</taxon>
        <taxon>Bacillales</taxon>
        <taxon>Paenibacillaceae</taxon>
        <taxon>Paenibacillus</taxon>
    </lineage>
</organism>
<dbReference type="Gene3D" id="1.20.120.450">
    <property type="entry name" value="dinb family like domain"/>
    <property type="match status" value="1"/>
</dbReference>
<dbReference type="EMBL" id="JAMDMJ010000003">
    <property type="protein sequence ID" value="MCY9594874.1"/>
    <property type="molecule type" value="Genomic_DNA"/>
</dbReference>
<evidence type="ECO:0000313" key="3">
    <source>
        <dbReference type="EMBL" id="QAV20442.1"/>
    </source>
</evidence>
<feature type="domain" description="DinB-like" evidence="1">
    <location>
        <begin position="12"/>
        <end position="168"/>
    </location>
</feature>
<evidence type="ECO:0000313" key="4">
    <source>
        <dbReference type="Proteomes" id="UP000288943"/>
    </source>
</evidence>
<dbReference type="OrthoDB" id="5464839at2"/>
<evidence type="ECO:0000259" key="1">
    <source>
        <dbReference type="Pfam" id="PF12867"/>
    </source>
</evidence>
<dbReference type="EMBL" id="CP026520">
    <property type="protein sequence ID" value="QAV20442.1"/>
    <property type="molecule type" value="Genomic_DNA"/>
</dbReference>
<dbReference type="GeneID" id="95377724"/>
<reference evidence="2 5" key="2">
    <citation type="submission" date="2022-05" db="EMBL/GenBank/DDBJ databases">
        <title>Genome Sequencing of Bee-Associated Microbes.</title>
        <authorList>
            <person name="Dunlap C."/>
        </authorList>
    </citation>
    <scope>NUCLEOTIDE SEQUENCE [LARGE SCALE GENOMIC DNA]</scope>
    <source>
        <strain evidence="2 5">NRRL B-23120</strain>
    </source>
</reference>
<reference evidence="3 4" key="1">
    <citation type="submission" date="2018-01" db="EMBL/GenBank/DDBJ databases">
        <title>The whole genome sequencing and assembly of Paenibacillus chitinolyticus KCCM 41400 strain.</title>
        <authorList>
            <person name="Kim J.-Y."/>
            <person name="Park M.-K."/>
            <person name="Lee Y.-J."/>
            <person name="Yi H."/>
            <person name="Bahn Y.-S."/>
            <person name="Kim J.F."/>
            <person name="Lee D.-W."/>
        </authorList>
    </citation>
    <scope>NUCLEOTIDE SEQUENCE [LARGE SCALE GENOMIC DNA]</scope>
    <source>
        <strain evidence="3 4">KCCM 41400</strain>
    </source>
</reference>
<dbReference type="Proteomes" id="UP000288943">
    <property type="component" value="Chromosome"/>
</dbReference>
<evidence type="ECO:0000313" key="2">
    <source>
        <dbReference type="EMBL" id="MCY9594874.1"/>
    </source>
</evidence>